<keyword evidence="3" id="KW-1185">Reference proteome</keyword>
<dbReference type="PROSITE" id="PS50177">
    <property type="entry name" value="NTF2_DOMAIN"/>
    <property type="match status" value="1"/>
</dbReference>
<dbReference type="GeneTree" id="ENSGT00390000011365"/>
<evidence type="ECO:0007829" key="5">
    <source>
        <dbReference type="ProteomicsDB" id="A0A7I2V4Y8"/>
    </source>
</evidence>
<protein>
    <submittedName>
        <fullName evidence="2">G3BP stress granule assembly factor 1</fullName>
    </submittedName>
</protein>
<dbReference type="SMR" id="A0A7I2V4Y8"/>
<evidence type="ECO:0007829" key="4">
    <source>
        <dbReference type="PeptideAtlas" id="A0A7I2V4Y8"/>
    </source>
</evidence>
<dbReference type="Bgee" id="ENSG00000145907">
    <property type="expression patterns" value="Expressed in ventricular zone and 209 other cell types or tissues"/>
</dbReference>
<organism evidence="2 3">
    <name type="scientific">Homo sapiens</name>
    <name type="common">Human</name>
    <dbReference type="NCBI Taxonomy" id="9606"/>
    <lineage>
        <taxon>Eukaryota</taxon>
        <taxon>Metazoa</taxon>
        <taxon>Chordata</taxon>
        <taxon>Craniata</taxon>
        <taxon>Vertebrata</taxon>
        <taxon>Euteleostomi</taxon>
        <taxon>Mammalia</taxon>
        <taxon>Eutheria</taxon>
        <taxon>Euarchontoglires</taxon>
        <taxon>Primates</taxon>
        <taxon>Haplorrhini</taxon>
        <taxon>Catarrhini</taxon>
        <taxon>Hominidae</taxon>
        <taxon>Homo</taxon>
    </lineage>
</organism>
<reference evidence="2 3" key="2">
    <citation type="journal article" date="2004" name="Nature">
        <title>The DNA sequence and comparative analysis of human chromosome 5.</title>
        <authorList>
            <person name="Schmutz J."/>
            <person name="Martin J."/>
            <person name="Terry A."/>
            <person name="Couronne O."/>
            <person name="Grimwood J."/>
            <person name="Lowry S."/>
            <person name="Gordon L.A."/>
            <person name="Scott D."/>
            <person name="Xie G."/>
            <person name="Huang W."/>
            <person name="Hellsten U."/>
            <person name="Tran-Gyamfi M."/>
            <person name="She X."/>
            <person name="Prabhakar S."/>
            <person name="Aerts A."/>
            <person name="Altherr M."/>
            <person name="Bajorek E."/>
            <person name="Black S."/>
            <person name="Branscomb E."/>
            <person name="Caoile C."/>
            <person name="Challacombe J.F."/>
            <person name="Chan Y.M."/>
            <person name="Denys M."/>
            <person name="Detter J.C."/>
            <person name="Escobar J."/>
            <person name="Flowers D."/>
            <person name="Fotopulos D."/>
            <person name="Glavina T."/>
            <person name="Gomez M."/>
            <person name="Gonzales E."/>
            <person name="Goodstein D."/>
            <person name="Grigoriev I."/>
            <person name="Groza M."/>
            <person name="Hammon N."/>
            <person name="Hawkins T."/>
            <person name="Haydu L."/>
            <person name="Israni S."/>
            <person name="Jett J."/>
            <person name="Kadner K."/>
            <person name="Kimball H."/>
            <person name="Kobayashi A."/>
            <person name="Lopez F."/>
            <person name="Lou Y."/>
            <person name="Martinez D."/>
            <person name="Medina C."/>
            <person name="Morgan J."/>
            <person name="Nandkeshwar R."/>
            <person name="Noonan J.P."/>
            <person name="Pitluck S."/>
            <person name="Pollard M."/>
            <person name="Predki P."/>
            <person name="Priest J."/>
            <person name="Ramirez L."/>
            <person name="Retterer J."/>
            <person name="Rodriguez A."/>
            <person name="Rogers S."/>
            <person name="Salamov A."/>
            <person name="Salazar A."/>
            <person name="Thayer N."/>
            <person name="Tice H."/>
            <person name="Tsai M."/>
            <person name="Ustaszewska A."/>
            <person name="Vo N."/>
            <person name="Wheeler J."/>
            <person name="Wu K."/>
            <person name="Yang J."/>
            <person name="Dickson M."/>
            <person name="Cheng J.F."/>
            <person name="Eichler E.E."/>
            <person name="Olsen A."/>
            <person name="Pennacchio L.A."/>
            <person name="Rokhsar D.S."/>
            <person name="Richardson P."/>
            <person name="Lucas S.M."/>
            <person name="Myers R.M."/>
            <person name="Rubin E.M."/>
        </authorList>
    </citation>
    <scope>NUCLEOTIDE SEQUENCE [LARGE SCALE GENOMIC DNA]</scope>
</reference>
<proteinExistence type="evidence at protein level"/>
<gene>
    <name evidence="2" type="primary">G3BP1</name>
</gene>
<reference evidence="2 3" key="1">
    <citation type="journal article" date="2001" name="Nature">
        <title>Initial sequencing and analysis of the human genome.</title>
        <authorList>
            <consortium name="International Human Genome Sequencing Consortium"/>
            <person name="Lander E.S."/>
            <person name="Linton L.M."/>
            <person name="Birren B."/>
            <person name="Nusbaum C."/>
            <person name="Zody M.C."/>
            <person name="Baldwin J."/>
            <person name="Devon K."/>
            <person name="Dewar K."/>
            <person name="Doyle M."/>
            <person name="FitzHugh W."/>
            <person name="Funke R."/>
            <person name="Gage D."/>
            <person name="Harris K."/>
            <person name="Heaford A."/>
            <person name="Howland J."/>
            <person name="Kann L."/>
            <person name="Lehoczky J."/>
            <person name="LeVine R."/>
            <person name="McEwan P."/>
            <person name="McKernan K."/>
            <person name="Meldrim J."/>
            <person name="Mesirov J.P."/>
            <person name="Miranda C."/>
            <person name="Morris W."/>
            <person name="Naylor J."/>
            <person name="Raymond C."/>
            <person name="Rosetti M."/>
            <person name="Santos R."/>
            <person name="Sheridan A."/>
            <person name="Sougnez C."/>
            <person name="Stange-Thomann N."/>
            <person name="Stojanovic N."/>
            <person name="Subramanian A."/>
            <person name="Wyman D."/>
            <person name="Rogers J."/>
            <person name="Sulston J."/>
            <person name="Ainscough R."/>
            <person name="Beck S."/>
            <person name="Bentley D."/>
            <person name="Burton J."/>
            <person name="Clee C."/>
            <person name="Carter N."/>
            <person name="Coulson A."/>
            <person name="Deadman R."/>
            <person name="Deloukas P."/>
            <person name="Dunham A."/>
            <person name="Dunham I."/>
            <person name="Durbin R."/>
            <person name="French L."/>
            <person name="Grafham D."/>
            <person name="Gregory S."/>
            <person name="Hubbard T."/>
            <person name="Humphray S."/>
            <person name="Hunt A."/>
            <person name="Jones M."/>
            <person name="Lloyd C."/>
            <person name="McMurray A."/>
            <person name="Matthews L."/>
            <person name="Mercer S."/>
            <person name="Milne S."/>
            <person name="Mullikin J.C."/>
            <person name="Mungall A."/>
            <person name="Plumb R."/>
            <person name="Ross M."/>
            <person name="Shownkeen R."/>
            <person name="Sims S."/>
            <person name="Waterston R.H."/>
            <person name="Wilson R.K."/>
            <person name="Hillier L.W."/>
            <person name="McPherson J.D."/>
            <person name="Marra M.A."/>
            <person name="Mardis E.R."/>
            <person name="Fulton L.A."/>
            <person name="Chinwalla A.T."/>
            <person name="Pepin K.H."/>
            <person name="Gish W.R."/>
            <person name="Chissoe S.L."/>
            <person name="Wendl M.C."/>
            <person name="Delehaunty K.D."/>
            <person name="Miner T.L."/>
            <person name="Delehaunty A."/>
            <person name="Kramer J.B."/>
            <person name="Cook L.L."/>
            <person name="Fulton R.S."/>
            <person name="Johnson D.L."/>
            <person name="Minx P.J."/>
            <person name="Clifton S.W."/>
            <person name="Hawkins T."/>
            <person name="Branscomb E."/>
            <person name="Predki P."/>
            <person name="Richardson P."/>
            <person name="Wenning S."/>
            <person name="Slezak T."/>
            <person name="Doggett N."/>
            <person name="Cheng J.F."/>
            <person name="Olsen A."/>
            <person name="Lucas S."/>
            <person name="Elkin C."/>
            <person name="Uberbacher E."/>
            <person name="Frazier M."/>
            <person name="Gibbs R.A."/>
            <person name="Muzny D.M."/>
            <person name="Scherer S.E."/>
            <person name="Bouck J.B."/>
            <person name="Sodergren E.J."/>
            <person name="Worley K.C."/>
            <person name="Rives C.M."/>
            <person name="Gorrell J.H."/>
            <person name="Metzker M.L."/>
            <person name="Naylor S.L."/>
            <person name="Kucherlapati R.S."/>
            <person name="Nelson D.L."/>
            <person name="Weinstock G.M."/>
            <person name="Sakaki Y."/>
            <person name="Fujiyama A."/>
            <person name="Hattori M."/>
            <person name="Yada T."/>
            <person name="Toyoda A."/>
            <person name="Itoh T."/>
            <person name="Kawagoe C."/>
            <person name="Watanabe H."/>
            <person name="Totoki Y."/>
            <person name="Taylor T."/>
            <person name="Weissenbach J."/>
            <person name="Heilig R."/>
            <person name="Saurin W."/>
            <person name="Artiguenave F."/>
            <person name="Brottier P."/>
            <person name="Bruls T."/>
            <person name="Pelletier E."/>
            <person name="Robert C."/>
            <person name="Wincker P."/>
            <person name="Smith D.R."/>
            <person name="Doucette-Stamm L."/>
            <person name="Rubenfield M."/>
            <person name="Weinstock K."/>
            <person name="Lee H.M."/>
            <person name="Dubois J."/>
            <person name="Rosenthal A."/>
            <person name="Platzer M."/>
            <person name="Nyakatura G."/>
            <person name="Taudien S."/>
            <person name="Rump A."/>
            <person name="Yang H."/>
            <person name="Yu J."/>
            <person name="Wang J."/>
            <person name="Huang G."/>
            <person name="Gu J."/>
            <person name="Hood L."/>
            <person name="Rowen L."/>
            <person name="Madan A."/>
            <person name="Qin S."/>
            <person name="Davis R.W."/>
            <person name="Federspiel N.A."/>
            <person name="Abola A.P."/>
            <person name="Proctor M.J."/>
            <person name="Myers R.M."/>
            <person name="Schmutz J."/>
            <person name="Dickson M."/>
            <person name="Grimwood J."/>
            <person name="Cox D.R."/>
            <person name="Olson M.V."/>
            <person name="Kaul R."/>
            <person name="Raymond C."/>
            <person name="Shimizu N."/>
            <person name="Kawasaki K."/>
            <person name="Minoshima S."/>
            <person name="Evans G.A."/>
            <person name="Athanasiou M."/>
            <person name="Schultz R."/>
            <person name="Roe B.A."/>
            <person name="Chen F."/>
            <person name="Pan H."/>
            <person name="Ramser J."/>
            <person name="Lehrach H."/>
            <person name="Reinhardt R."/>
            <person name="McCombie W.R."/>
            <person name="de la Bastide M."/>
            <person name="Dedhia N."/>
            <person name="Blocker H."/>
            <person name="Hornischer K."/>
            <person name="Nordsiek G."/>
            <person name="Agarwala R."/>
            <person name="Aravind L."/>
            <person name="Bailey J.A."/>
            <person name="Bateman A."/>
            <person name="Batzoglou S."/>
            <person name="Birney E."/>
            <person name="Bork P."/>
            <person name="Brown D.G."/>
            <person name="Burge C.B."/>
            <person name="Cerutti L."/>
            <person name="Chen H.C."/>
            <person name="Church D."/>
            <person name="Clamp M."/>
            <person name="Copley R.R."/>
            <person name="Doerks T."/>
            <person name="Eddy S.R."/>
            <person name="Eichler E.E."/>
            <person name="Furey T.S."/>
            <person name="Galagan J."/>
            <person name="Gilbert J.G."/>
            <person name="Harmon C."/>
            <person name="Hayashizaki Y."/>
            <person name="Haussler D."/>
            <person name="Hermjakob H."/>
            <person name="Hokamp K."/>
            <person name="Jang W."/>
            <person name="Johnson L.S."/>
            <person name="Jones T.A."/>
            <person name="Kasif S."/>
            <person name="Kaspryzk A."/>
            <person name="Kennedy S."/>
            <person name="Kent W.J."/>
            <person name="Kitts P."/>
            <person name="Koonin E.V."/>
            <person name="Korf I."/>
            <person name="Kulp D."/>
            <person name="Lancet D."/>
            <person name="Lowe T.M."/>
            <person name="McLysaght A."/>
            <person name="Mikkelsen T."/>
            <person name="Moran J.V."/>
            <person name="Mulder N."/>
            <person name="Pollara V.J."/>
            <person name="Ponting C.P."/>
            <person name="Schuler G."/>
            <person name="Schultz J."/>
            <person name="Slater G."/>
            <person name="Smit A.F."/>
            <person name="Stupka E."/>
            <person name="Szustakowski J."/>
            <person name="Thierry-Mieg D."/>
            <person name="Thierry-Mieg J."/>
            <person name="Wagner L."/>
            <person name="Wallis J."/>
            <person name="Wheeler R."/>
            <person name="Williams A."/>
            <person name="Wolf Y.I."/>
            <person name="Wolfe K.H."/>
            <person name="Yang S.P."/>
            <person name="Yeh R.F."/>
            <person name="Collins F."/>
            <person name="Guyer M.S."/>
            <person name="Peterson J."/>
            <person name="Felsenfeld A."/>
            <person name="Wetterstrand K.A."/>
            <person name="Patrinos A."/>
            <person name="Morgan M.J."/>
            <person name="de Jong P."/>
            <person name="Catanese J.J."/>
            <person name="Osoegawa K."/>
            <person name="Shizuya H."/>
            <person name="Choi S."/>
            <person name="Chen Y.J."/>
        </authorList>
    </citation>
    <scope>NUCLEOTIDE SEQUENCE [LARGE SCALE GENOMIC DNA]</scope>
</reference>
<dbReference type="OpenTargets" id="ENSG00000145907"/>
<name>A0A7I2V4Y8_HUMAN</name>
<dbReference type="InterPro" id="IPR032710">
    <property type="entry name" value="NTF2-like_dom_sf"/>
</dbReference>
<dbReference type="AlphaFoldDB" id="A0A7I2V4Y8"/>
<dbReference type="SUPFAM" id="SSF54427">
    <property type="entry name" value="NTF2-like"/>
    <property type="match status" value="1"/>
</dbReference>
<accession>A0A7I2V4Y8</accession>
<reference evidence="2" key="5">
    <citation type="submission" date="2025-09" db="UniProtKB">
        <authorList>
            <consortium name="Ensembl"/>
        </authorList>
    </citation>
    <scope>IDENTIFICATION</scope>
</reference>
<dbReference type="Gene3D" id="3.10.450.50">
    <property type="match status" value="1"/>
</dbReference>
<evidence type="ECO:0000259" key="1">
    <source>
        <dbReference type="PROSITE" id="PS50177"/>
    </source>
</evidence>
<dbReference type="HGNC" id="HGNC:30292">
    <property type="gene designation" value="G3BP1"/>
</dbReference>
<dbReference type="Proteomes" id="UP000005640">
    <property type="component" value="Chromosome 5"/>
</dbReference>
<evidence type="ECO:0000313" key="3">
    <source>
        <dbReference type="Proteomes" id="UP000005640"/>
    </source>
</evidence>
<reference evidence="2 3" key="3">
    <citation type="journal article" date="2004" name="Nature">
        <title>Finishing the euchromatic sequence of the human genome.</title>
        <authorList>
            <consortium name="International Human Genome Sequencing Consortium"/>
        </authorList>
    </citation>
    <scope>NUCLEOTIDE SEQUENCE [LARGE SCALE GENOMIC DNA]</scope>
</reference>
<sequence>MVMEKPSPLLVGREFVRQYYTLLNQAPDMLHRVSPCCPDWSAVVRSGLTATSTSPV</sequence>
<evidence type="ECO:0000313" key="2">
    <source>
        <dbReference type="Ensembl" id="ENSP00000504249.1"/>
    </source>
</evidence>
<dbReference type="Ensembl" id="ENST00000676644.1">
    <property type="protein sequence ID" value="ENSP00000504249.1"/>
    <property type="gene ID" value="ENSG00000145907.17"/>
</dbReference>
<dbReference type="OrthoDB" id="339151at2759"/>
<dbReference type="Ensembl" id="ENST00000676644.1">
    <property type="protein sequence ID" value="ENSP00000504249.1"/>
    <property type="gene ID" value="ENSG00000145907.16"/>
</dbReference>
<dbReference type="InterPro" id="IPR018222">
    <property type="entry name" value="Nuclear_transport_factor_2_euk"/>
</dbReference>
<reference evidence="2" key="4">
    <citation type="submission" date="2025-08" db="UniProtKB">
        <authorList>
            <consortium name="Ensembl"/>
        </authorList>
    </citation>
    <scope>IDENTIFICATION</scope>
</reference>
<feature type="domain" description="NTF2" evidence="1">
    <location>
        <begin position="11"/>
        <end position="56"/>
    </location>
</feature>
<keyword evidence="4 5" id="KW-1267">Proteomics identification</keyword>
<dbReference type="EMBL" id="AC091982">
    <property type="status" value="NOT_ANNOTATED_CDS"/>
    <property type="molecule type" value="Genomic_DNA"/>
</dbReference>